<evidence type="ECO:0008006" key="4">
    <source>
        <dbReference type="Google" id="ProtNLM"/>
    </source>
</evidence>
<keyword evidence="1" id="KW-0802">TPR repeat</keyword>
<dbReference type="InterPro" id="IPR042476">
    <property type="entry name" value="APPBP2"/>
</dbReference>
<dbReference type="InterPro" id="IPR011990">
    <property type="entry name" value="TPR-like_helical_dom_sf"/>
</dbReference>
<dbReference type="Proteomes" id="UP001627154">
    <property type="component" value="Unassembled WGS sequence"/>
</dbReference>
<dbReference type="PROSITE" id="PS50005">
    <property type="entry name" value="TPR"/>
    <property type="match status" value="1"/>
</dbReference>
<evidence type="ECO:0000313" key="2">
    <source>
        <dbReference type="EMBL" id="KAL3403184.1"/>
    </source>
</evidence>
<evidence type="ECO:0000313" key="3">
    <source>
        <dbReference type="Proteomes" id="UP001627154"/>
    </source>
</evidence>
<keyword evidence="3" id="KW-1185">Reference proteome</keyword>
<reference evidence="2 3" key="1">
    <citation type="journal article" date="2024" name="bioRxiv">
        <title>A reference genome for Trichogramma kaykai: A tiny desert-dwelling parasitoid wasp with competing sex-ratio distorters.</title>
        <authorList>
            <person name="Culotta J."/>
            <person name="Lindsey A.R."/>
        </authorList>
    </citation>
    <scope>NUCLEOTIDE SEQUENCE [LARGE SCALE GENOMIC DNA]</scope>
    <source>
        <strain evidence="2 3">KSX58</strain>
    </source>
</reference>
<dbReference type="AlphaFoldDB" id="A0ABD2XE65"/>
<comment type="caution">
    <text evidence="2">The sequence shown here is derived from an EMBL/GenBank/DDBJ whole genome shotgun (WGS) entry which is preliminary data.</text>
</comment>
<protein>
    <recommendedName>
        <fullName evidence="4">Amyloid protein-binding protein 2</fullName>
    </recommendedName>
</protein>
<dbReference type="PANTHER" id="PTHR46575">
    <property type="entry name" value="AMYLOID PROTEIN-BINDING PROTEIN 2"/>
    <property type="match status" value="1"/>
</dbReference>
<accession>A0ABD2XE65</accession>
<dbReference type="PANTHER" id="PTHR46575:SF1">
    <property type="entry name" value="AMYLOID PROTEIN-BINDING PROTEIN 2"/>
    <property type="match status" value="1"/>
</dbReference>
<sequence>MAAIENKPPTKSVTSLYRLSLRVVAKYYYQYKKSFTYLPEMVHFDLVYQLYTENKLSELQTELNDINVVTKLLNVQSSRNLLIKCFQLLVDNDMHAAEVLCDTYHSICTRAKEDATWDKRLINLGLRLGGFLNDAGWYYESEQILLDCRELCLLGKQNPQTWCEILDCCHKLIHAQASYCSFTGAAYTHDLALETIDKLNKVGYLYVNHAALYAEFSVLYFIRSEYDLAYKWSLQALKELNPSLPKFIIINVLRQAAKSCVVKREFKKAGLLIKQAIYLAKEIFDANHPKYSDVLIDYGFYLLNSDSIGNSVAIYKLAYEIRKGVYGKNNLNIAMAHEDLAYALYVQEYSSGKFGVARSHADLAIEIMIKILPSEHLMLASAKRVKALILEEIALDVSPNSSESDLLTMSEDLHMCALDLSRTAFGERNVQTAKHYGNLGRLYQSMRRFQEAEEMHLKAIGIKEELLGCDDYEVGLSIGHLASLYNFHMNRFQDAEALYYKSIEISLKLFGNSYSGLEYDYRGLLNVYAKLENHTKYVEYMDILAQWKELRDRHAENEEPPIEQKCPQPLDDVIQTFFSM</sequence>
<dbReference type="SMART" id="SM00028">
    <property type="entry name" value="TPR"/>
    <property type="match status" value="1"/>
</dbReference>
<name>A0ABD2XE65_9HYME</name>
<dbReference type="Pfam" id="PF13374">
    <property type="entry name" value="TPR_10"/>
    <property type="match status" value="1"/>
</dbReference>
<organism evidence="2 3">
    <name type="scientific">Trichogramma kaykai</name>
    <dbReference type="NCBI Taxonomy" id="54128"/>
    <lineage>
        <taxon>Eukaryota</taxon>
        <taxon>Metazoa</taxon>
        <taxon>Ecdysozoa</taxon>
        <taxon>Arthropoda</taxon>
        <taxon>Hexapoda</taxon>
        <taxon>Insecta</taxon>
        <taxon>Pterygota</taxon>
        <taxon>Neoptera</taxon>
        <taxon>Endopterygota</taxon>
        <taxon>Hymenoptera</taxon>
        <taxon>Apocrita</taxon>
        <taxon>Proctotrupomorpha</taxon>
        <taxon>Chalcidoidea</taxon>
        <taxon>Trichogrammatidae</taxon>
        <taxon>Trichogramma</taxon>
    </lineage>
</organism>
<proteinExistence type="predicted"/>
<dbReference type="SUPFAM" id="SSF48452">
    <property type="entry name" value="TPR-like"/>
    <property type="match status" value="2"/>
</dbReference>
<feature type="repeat" description="TPR" evidence="1">
    <location>
        <begin position="433"/>
        <end position="466"/>
    </location>
</feature>
<gene>
    <name evidence="2" type="ORF">TKK_004295</name>
</gene>
<dbReference type="Gene3D" id="1.25.40.10">
    <property type="entry name" value="Tetratricopeptide repeat domain"/>
    <property type="match status" value="2"/>
</dbReference>
<dbReference type="InterPro" id="IPR019734">
    <property type="entry name" value="TPR_rpt"/>
</dbReference>
<dbReference type="Pfam" id="PF13424">
    <property type="entry name" value="TPR_12"/>
    <property type="match status" value="1"/>
</dbReference>
<dbReference type="EMBL" id="JBJJXI010000032">
    <property type="protein sequence ID" value="KAL3403184.1"/>
    <property type="molecule type" value="Genomic_DNA"/>
</dbReference>
<evidence type="ECO:0000256" key="1">
    <source>
        <dbReference type="PROSITE-ProRule" id="PRU00339"/>
    </source>
</evidence>